<organism evidence="3 4">
    <name type="scientific">Lactobacillus kullabergensis</name>
    <dbReference type="NCBI Taxonomy" id="1218493"/>
    <lineage>
        <taxon>Bacteria</taxon>
        <taxon>Bacillati</taxon>
        <taxon>Bacillota</taxon>
        <taxon>Bacilli</taxon>
        <taxon>Lactobacillales</taxon>
        <taxon>Lactobacillaceae</taxon>
        <taxon>Lactobacillus</taxon>
    </lineage>
</organism>
<gene>
    <name evidence="3" type="ORF">JF76_19370</name>
</gene>
<dbReference type="PROSITE" id="PS51099">
    <property type="entry name" value="PTS_EIIB_TYPE_2"/>
    <property type="match status" value="1"/>
</dbReference>
<dbReference type="GO" id="GO:0008982">
    <property type="term" value="F:protein-N(PI)-phosphohistidine-sugar phosphotransferase activity"/>
    <property type="evidence" value="ECO:0007669"/>
    <property type="project" value="InterPro"/>
</dbReference>
<dbReference type="InterPro" id="IPR003501">
    <property type="entry name" value="PTS_EIIB_2/3"/>
</dbReference>
<dbReference type="CDD" id="cd05563">
    <property type="entry name" value="PTS_IIB_ascorbate"/>
    <property type="match status" value="1"/>
</dbReference>
<dbReference type="Gene3D" id="3.40.50.2300">
    <property type="match status" value="2"/>
</dbReference>
<dbReference type="EMBL" id="JXBY01000031">
    <property type="protein sequence ID" value="KJY53929.1"/>
    <property type="molecule type" value="Genomic_DNA"/>
</dbReference>
<dbReference type="InterPro" id="IPR036095">
    <property type="entry name" value="PTS_EIIB-like_sf"/>
</dbReference>
<proteinExistence type="predicted"/>
<accession>A0A0F4L6S9</accession>
<dbReference type="OrthoDB" id="6603449at2"/>
<evidence type="ECO:0000259" key="2">
    <source>
        <dbReference type="PROSITE" id="PS51099"/>
    </source>
</evidence>
<evidence type="ECO:0000313" key="4">
    <source>
        <dbReference type="Proteomes" id="UP000033533"/>
    </source>
</evidence>
<reference evidence="3 4" key="1">
    <citation type="submission" date="2014-12" db="EMBL/GenBank/DDBJ databases">
        <title>Comparative genomics of the lactic acid bacteria isolated from the honey bee gut.</title>
        <authorList>
            <person name="Ellegaard K.M."/>
            <person name="Tamarit D."/>
            <person name="Javelind E."/>
            <person name="Olofsson T."/>
            <person name="Andersson S.G."/>
            <person name="Vasquez A."/>
        </authorList>
    </citation>
    <scope>NUCLEOTIDE SEQUENCE [LARGE SCALE GENOMIC DNA]</scope>
    <source>
        <strain evidence="3 4">Biut2</strain>
    </source>
</reference>
<sequence length="115" mass="12471">MKILAVCGFGVGSSMVLKMTLEKAVKELGIDAEVKNTDIASAKAEQADVYFTSAELKPDIASAKAEQADVYFTSAELKPDLESSTDKPVYAIKRYMDKDEVLKAMNAFLANKKGN</sequence>
<evidence type="ECO:0000313" key="3">
    <source>
        <dbReference type="EMBL" id="KJY53929.1"/>
    </source>
</evidence>
<evidence type="ECO:0000256" key="1">
    <source>
        <dbReference type="ARBA" id="ARBA00022679"/>
    </source>
</evidence>
<dbReference type="RefSeq" id="WP_045928875.1">
    <property type="nucleotide sequence ID" value="NZ_JBHSZS010000027.1"/>
</dbReference>
<dbReference type="STRING" id="1218493.JF76_19370"/>
<dbReference type="AlphaFoldDB" id="A0A0F4L6S9"/>
<feature type="domain" description="PTS EIIB type-2" evidence="2">
    <location>
        <begin position="1"/>
        <end position="97"/>
    </location>
</feature>
<dbReference type="SUPFAM" id="SSF52794">
    <property type="entry name" value="PTS system IIB component-like"/>
    <property type="match status" value="1"/>
</dbReference>
<name>A0A0F4L6S9_9LACO</name>
<dbReference type="Pfam" id="PF02302">
    <property type="entry name" value="PTS_IIB"/>
    <property type="match status" value="1"/>
</dbReference>
<dbReference type="PATRIC" id="fig|1218493.3.peg.2031"/>
<protein>
    <submittedName>
        <fullName evidence="3">PTS Asc IIB</fullName>
    </submittedName>
</protein>
<keyword evidence="1" id="KW-0808">Transferase</keyword>
<dbReference type="Proteomes" id="UP000033533">
    <property type="component" value="Unassembled WGS sequence"/>
</dbReference>
<dbReference type="HOGENOM" id="CLU_159248_0_0_9"/>
<dbReference type="InterPro" id="IPR013011">
    <property type="entry name" value="PTS_EIIB_2"/>
</dbReference>
<comment type="caution">
    <text evidence="3">The sequence shown here is derived from an EMBL/GenBank/DDBJ whole genome shotgun (WGS) entry which is preliminary data.</text>
</comment>
<dbReference type="GO" id="GO:0009401">
    <property type="term" value="P:phosphoenolpyruvate-dependent sugar phosphotransferase system"/>
    <property type="evidence" value="ECO:0007669"/>
    <property type="project" value="InterPro"/>
</dbReference>